<name>A0A084JFD5_9CLOT</name>
<accession>A0A084JFD5</accession>
<feature type="domain" description="CoA carboxyltransferase N-terminal" evidence="1">
    <location>
        <begin position="1"/>
        <end position="243"/>
    </location>
</feature>
<feature type="domain" description="CoA carboxyltransferase C-terminal" evidence="2">
    <location>
        <begin position="254"/>
        <end position="476"/>
    </location>
</feature>
<dbReference type="PROSITE" id="PS50980">
    <property type="entry name" value="COA_CT_NTER"/>
    <property type="match status" value="1"/>
</dbReference>
<evidence type="ECO:0000259" key="2">
    <source>
        <dbReference type="PROSITE" id="PS50989"/>
    </source>
</evidence>
<protein>
    <submittedName>
        <fullName evidence="3">Propionyl-CoA carboxylase</fullName>
    </submittedName>
</protein>
<dbReference type="InterPro" id="IPR029045">
    <property type="entry name" value="ClpP/crotonase-like_dom_sf"/>
</dbReference>
<dbReference type="InterPro" id="IPR051047">
    <property type="entry name" value="AccD/PCCB"/>
</dbReference>
<dbReference type="EMBL" id="JPMD01000009">
    <property type="protein sequence ID" value="KEZ87669.1"/>
    <property type="molecule type" value="Genomic_DNA"/>
</dbReference>
<dbReference type="PANTHER" id="PTHR43842">
    <property type="entry name" value="PROPIONYL-COA CARBOXYLASE BETA CHAIN"/>
    <property type="match status" value="1"/>
</dbReference>
<sequence length="494" mass="53507">MNKLEVFNSLKETSHLGGGDSQLQMQHNLNKLTARERVLALLDEGTFVEIGALVLDNGAGVITGHGTVNGRLVFIYSCDYTVEGGTFTKAMGRKIINILDNAAKIGAPVVQVIDSIGGKLNEGIELLGSYGLVLNKYAKLSGVVPRISIICGPCNGITSLIGTMSDIVVAVDEISDLSVSSLGKLTEKEGKYVDKSMVSNGVSANKNSNAHINTATEEEAFQVVRNIISYMPSNNLELPTVSNEDLNLNLSKLNLDEMVEKDSYSLDEILNTITDVDSIIEIYGGFAANFRTVLGKINGLTVGVILNSSNKEIDNLGANKVASFVKLCDSFNISILSLVDTKGASVSLEEENNGLAKNIGKLMYSLIDASVPKVSLIIGEAYGIGYEVLASRESAFDVTMAWPTAKVCLTNPEEYIKGLHRDEIFNSEDHKQGEKDVIAKYFDEVTTPYNLAKMGIIDDVIKPSESKQRIFAMLDMLQSKRELKYPKTHGSTLV</sequence>
<dbReference type="eggNOG" id="COG4799">
    <property type="taxonomic scope" value="Bacteria"/>
</dbReference>
<reference evidence="3 4" key="1">
    <citation type="submission" date="2014-07" db="EMBL/GenBank/DDBJ databases">
        <title>Draft genome of Clostridium sulfidigenes 113A isolated from sediments associated with methane hydrate from Krishna Godavari basin.</title>
        <authorList>
            <person name="Honkalas V.S."/>
            <person name="Dabir A.P."/>
            <person name="Arora P."/>
            <person name="Dhakephalkar P.K."/>
        </authorList>
    </citation>
    <scope>NUCLEOTIDE SEQUENCE [LARGE SCALE GENOMIC DNA]</scope>
    <source>
        <strain evidence="3 4">113A</strain>
    </source>
</reference>
<evidence type="ECO:0000259" key="1">
    <source>
        <dbReference type="PROSITE" id="PS50980"/>
    </source>
</evidence>
<dbReference type="InterPro" id="IPR011763">
    <property type="entry name" value="COA_CT_C"/>
</dbReference>
<dbReference type="Pfam" id="PF01039">
    <property type="entry name" value="Carboxyl_trans"/>
    <property type="match status" value="1"/>
</dbReference>
<dbReference type="STRING" id="318464.IO99_04520"/>
<keyword evidence="4" id="KW-1185">Reference proteome</keyword>
<dbReference type="InterPro" id="IPR011762">
    <property type="entry name" value="COA_CT_N"/>
</dbReference>
<dbReference type="PROSITE" id="PS50989">
    <property type="entry name" value="COA_CT_CTER"/>
    <property type="match status" value="1"/>
</dbReference>
<dbReference type="PANTHER" id="PTHR43842:SF2">
    <property type="entry name" value="PROPIONYL-COA CARBOXYLASE BETA CHAIN, MITOCHONDRIAL"/>
    <property type="match status" value="1"/>
</dbReference>
<dbReference type="Gene3D" id="3.90.226.10">
    <property type="entry name" value="2-enoyl-CoA Hydratase, Chain A, domain 1"/>
    <property type="match status" value="2"/>
</dbReference>
<dbReference type="InterPro" id="IPR034733">
    <property type="entry name" value="AcCoA_carboxyl_beta"/>
</dbReference>
<dbReference type="GO" id="GO:0004658">
    <property type="term" value="F:propionyl-CoA carboxylase activity"/>
    <property type="evidence" value="ECO:0007669"/>
    <property type="project" value="TreeGrafter"/>
</dbReference>
<evidence type="ECO:0000313" key="4">
    <source>
        <dbReference type="Proteomes" id="UP000028542"/>
    </source>
</evidence>
<evidence type="ECO:0000313" key="3">
    <source>
        <dbReference type="EMBL" id="KEZ87669.1"/>
    </source>
</evidence>
<proteinExistence type="predicted"/>
<dbReference type="SUPFAM" id="SSF52096">
    <property type="entry name" value="ClpP/crotonase"/>
    <property type="match status" value="2"/>
</dbReference>
<organism evidence="3 4">
    <name type="scientific">Clostridium sulfidigenes</name>
    <dbReference type="NCBI Taxonomy" id="318464"/>
    <lineage>
        <taxon>Bacteria</taxon>
        <taxon>Bacillati</taxon>
        <taxon>Bacillota</taxon>
        <taxon>Clostridia</taxon>
        <taxon>Eubacteriales</taxon>
        <taxon>Clostridiaceae</taxon>
        <taxon>Clostridium</taxon>
    </lineage>
</organism>
<dbReference type="RefSeq" id="WP_035130747.1">
    <property type="nucleotide sequence ID" value="NZ_JPMD01000009.1"/>
</dbReference>
<gene>
    <name evidence="3" type="ORF">IO99_04520</name>
</gene>
<dbReference type="Proteomes" id="UP000028542">
    <property type="component" value="Unassembled WGS sequence"/>
</dbReference>
<dbReference type="AlphaFoldDB" id="A0A084JFD5"/>
<comment type="caution">
    <text evidence="3">The sequence shown here is derived from an EMBL/GenBank/DDBJ whole genome shotgun (WGS) entry which is preliminary data.</text>
</comment>